<accession>A0A486XPT9</accession>
<gene>
    <name evidence="1" type="ORF">BAL341_1595</name>
</gene>
<name>A0A486XPT9_9GAMM</name>
<protein>
    <submittedName>
        <fullName evidence="1">Uncharacterized protein</fullName>
    </submittedName>
</protein>
<sequence length="82" mass="8685">MQLDLPLPPAQKNTYSCVVLSGSKVTAGQAVMEVDLQMPGDCYAALMLLPHPAINAASSCSRFVEAAKDTAFIIQTLTKNST</sequence>
<dbReference type="EMBL" id="CAAJGR010000087">
    <property type="protein sequence ID" value="VHO03799.1"/>
    <property type="molecule type" value="Genomic_DNA"/>
</dbReference>
<proteinExistence type="predicted"/>
<evidence type="ECO:0000313" key="1">
    <source>
        <dbReference type="EMBL" id="VHO03799.1"/>
    </source>
</evidence>
<dbReference type="AlphaFoldDB" id="A0A486XPT9"/>
<reference evidence="1" key="1">
    <citation type="submission" date="2019-04" db="EMBL/GenBank/DDBJ databases">
        <authorList>
            <person name="Brambilla D."/>
        </authorList>
    </citation>
    <scope>NUCLEOTIDE SEQUENCE</scope>
    <source>
        <strain evidence="1">BAL1</strain>
    </source>
</reference>
<organism evidence="1">
    <name type="scientific">Rheinheimera sp. BAL341</name>
    <dbReference type="NCBI Taxonomy" id="1708203"/>
    <lineage>
        <taxon>Bacteria</taxon>
        <taxon>Pseudomonadati</taxon>
        <taxon>Pseudomonadota</taxon>
        <taxon>Gammaproteobacteria</taxon>
        <taxon>Chromatiales</taxon>
        <taxon>Chromatiaceae</taxon>
        <taxon>Rheinheimera</taxon>
    </lineage>
</organism>